<reference evidence="5" key="1">
    <citation type="submission" date="2021-03" db="EMBL/GenBank/DDBJ databases">
        <title>Plesiomonas shigelloides zfcc0051, isolated from zebrafish feces.</title>
        <authorList>
            <person name="Vanderhoek Z."/>
            <person name="Gaulke C."/>
        </authorList>
    </citation>
    <scope>NUCLEOTIDE SEQUENCE</scope>
    <source>
        <strain evidence="5">Zfcc0051</strain>
    </source>
</reference>
<dbReference type="NCBIfam" id="NF008212">
    <property type="entry name" value="PRK10975.1"/>
    <property type="match status" value="1"/>
</dbReference>
<dbReference type="Proteomes" id="UP000664658">
    <property type="component" value="Unassembled WGS sequence"/>
</dbReference>
<evidence type="ECO:0000256" key="3">
    <source>
        <dbReference type="HAMAP-Rule" id="MF_02027"/>
    </source>
</evidence>
<dbReference type="GO" id="GO:0008080">
    <property type="term" value="F:N-acetyltransferase activity"/>
    <property type="evidence" value="ECO:0007669"/>
    <property type="project" value="InterPro"/>
</dbReference>
<feature type="domain" description="N-acetyltransferase" evidence="4">
    <location>
        <begin position="90"/>
        <end position="236"/>
    </location>
</feature>
<organism evidence="5 6">
    <name type="scientific">Plesiomonas shigelloides</name>
    <name type="common">Aeromonas shigelloides</name>
    <dbReference type="NCBI Taxonomy" id="703"/>
    <lineage>
        <taxon>Bacteria</taxon>
        <taxon>Pseudomonadati</taxon>
        <taxon>Pseudomonadota</taxon>
        <taxon>Gammaproteobacteria</taxon>
        <taxon>Enterobacterales</taxon>
        <taxon>Enterobacteriaceae</taxon>
        <taxon>Plesiomonas</taxon>
    </lineage>
</organism>
<dbReference type="PANTHER" id="PTHR43877">
    <property type="entry name" value="AMINOALKYLPHOSPHONATE N-ACETYLTRANSFERASE-RELATED-RELATED"/>
    <property type="match status" value="1"/>
</dbReference>
<feature type="binding site" evidence="3">
    <location>
        <position position="213"/>
    </location>
    <ligand>
        <name>acetyl-CoA</name>
        <dbReference type="ChEBI" id="CHEBI:57288"/>
    </ligand>
</feature>
<feature type="active site" description="Proton donor" evidence="3">
    <location>
        <position position="220"/>
    </location>
</feature>
<dbReference type="UniPathway" id="UPA00566"/>
<proteinExistence type="inferred from homology"/>
<comment type="caution">
    <text evidence="5">The sequence shown here is derived from an EMBL/GenBank/DDBJ whole genome shotgun (WGS) entry which is preliminary data.</text>
</comment>
<evidence type="ECO:0000256" key="2">
    <source>
        <dbReference type="ARBA" id="ARBA00023315"/>
    </source>
</evidence>
<evidence type="ECO:0000313" key="6">
    <source>
        <dbReference type="Proteomes" id="UP000664658"/>
    </source>
</evidence>
<evidence type="ECO:0000259" key="4">
    <source>
        <dbReference type="PROSITE" id="PS51186"/>
    </source>
</evidence>
<dbReference type="PANTHER" id="PTHR43877:SF2">
    <property type="entry name" value="AMINOALKYLPHOSPHONATE N-ACETYLTRANSFERASE-RELATED"/>
    <property type="match status" value="1"/>
</dbReference>
<accession>A0A8I2B656</accession>
<dbReference type="CDD" id="cd04301">
    <property type="entry name" value="NAT_SF"/>
    <property type="match status" value="1"/>
</dbReference>
<keyword evidence="1 3" id="KW-0808">Transferase</keyword>
<dbReference type="HAMAP" id="MF_02027">
    <property type="entry name" value="WecD_RffC"/>
    <property type="match status" value="1"/>
</dbReference>
<dbReference type="InterPro" id="IPR000182">
    <property type="entry name" value="GNAT_dom"/>
</dbReference>
<dbReference type="Pfam" id="PF00583">
    <property type="entry name" value="Acetyltransf_1"/>
    <property type="match status" value="1"/>
</dbReference>
<keyword evidence="2 3" id="KW-0012">Acyltransferase</keyword>
<evidence type="ECO:0000313" key="5">
    <source>
        <dbReference type="EMBL" id="MBO1109660.1"/>
    </source>
</evidence>
<sequence length="236" mass="25854">MSVHANIEPLGWESAFFALSSAKLVWDELAAPVQAADLQPYALVQAKVPAARLDLADGLARLGFQLAEGEVDLALSLPASLPAHALPSGWRCRVATETDIALLRSAAAQTFAHSRFRAPWYQPSDSGRFYAEWIEKAVRGTFDHQCLLIEQDEQILGFVTLRDLGQQQARIGLLAAMPVCAGRGVGQQLMWAAQNWCQTQGIPTLRVATQTGNVAALRLYIRSGAVITDTAYWFYR</sequence>
<dbReference type="InterPro" id="IPR016181">
    <property type="entry name" value="Acyl_CoA_acyltransferase"/>
</dbReference>
<dbReference type="AlphaFoldDB" id="A0A8I2B656"/>
<comment type="pathway">
    <text evidence="3">Bacterial outer membrane biogenesis; enterobacterial common antigen biosynthesis.</text>
</comment>
<dbReference type="EC" id="2.3.1.210" evidence="3"/>
<dbReference type="Gene3D" id="3.40.630.30">
    <property type="match status" value="1"/>
</dbReference>
<dbReference type="NCBIfam" id="TIGR02382">
    <property type="entry name" value="wecD_rffC"/>
    <property type="match status" value="1"/>
</dbReference>
<comment type="subunit">
    <text evidence="3">Homodimer.</text>
</comment>
<dbReference type="EMBL" id="JAFNAA010000023">
    <property type="protein sequence ID" value="MBO1109660.1"/>
    <property type="molecule type" value="Genomic_DNA"/>
</dbReference>
<comment type="function">
    <text evidence="3">Catalyzes the acetylation of dTDP-fucosamine (dTDP-4-amino-4,6-dideoxy-D-galactose) to dTDP-Fuc4NAc, which is utilized in the biosynthesis of the enterobacterial common antigen (ECA).</text>
</comment>
<comment type="similarity">
    <text evidence="3">Belongs to the WecD family.</text>
</comment>
<dbReference type="RefSeq" id="WP_207542675.1">
    <property type="nucleotide sequence ID" value="NZ_JAFNAA010000023.1"/>
</dbReference>
<protein>
    <recommendedName>
        <fullName evidence="3">dTDP-fucosamine acetyltransferase</fullName>
        <ecNumber evidence="3">2.3.1.210</ecNumber>
    </recommendedName>
    <alternativeName>
        <fullName evidence="3">TDP-fucosamine acetyltransferase</fullName>
    </alternativeName>
    <alternativeName>
        <fullName evidence="3">dTDP-4-amino-4,6-dideoxy-D-galactose acyltransferase</fullName>
    </alternativeName>
</protein>
<dbReference type="InterPro" id="IPR050832">
    <property type="entry name" value="Bact_Acetyltransf"/>
</dbReference>
<gene>
    <name evidence="5" type="primary">rffC</name>
    <name evidence="3 5" type="synonym">wecD</name>
    <name evidence="5" type="ORF">J2R62_15865</name>
</gene>
<dbReference type="PROSITE" id="PS51186">
    <property type="entry name" value="GNAT"/>
    <property type="match status" value="1"/>
</dbReference>
<evidence type="ECO:0000256" key="1">
    <source>
        <dbReference type="ARBA" id="ARBA00022679"/>
    </source>
</evidence>
<dbReference type="SUPFAM" id="SSF55729">
    <property type="entry name" value="Acyl-CoA N-acyltransferases (Nat)"/>
    <property type="match status" value="1"/>
</dbReference>
<name>A0A8I2B656_PLESH</name>
<dbReference type="GO" id="GO:0009246">
    <property type="term" value="P:enterobacterial common antigen biosynthetic process"/>
    <property type="evidence" value="ECO:0007669"/>
    <property type="project" value="UniProtKB-UniRule"/>
</dbReference>
<comment type="catalytic activity">
    <reaction evidence="3">
        <text>dTDP-4-amino-4,6-dideoxy-alpha-D-galactose + acetyl-CoA = dTDP-4-acetamido-4,6-dideoxy-alpha-D-galactose + CoA + H(+)</text>
        <dbReference type="Rhea" id="RHEA:34443"/>
        <dbReference type="ChEBI" id="CHEBI:15378"/>
        <dbReference type="ChEBI" id="CHEBI:57287"/>
        <dbReference type="ChEBI" id="CHEBI:57288"/>
        <dbReference type="ChEBI" id="CHEBI:68492"/>
        <dbReference type="ChEBI" id="CHEBI:68493"/>
        <dbReference type="EC" id="2.3.1.210"/>
    </reaction>
</comment>
<dbReference type="InterPro" id="IPR012752">
    <property type="entry name" value="AcTrfase_WecD"/>
</dbReference>
<comment type="caution">
    <text evidence="3">Lacks conserved residue(s) required for the propagation of feature annotation.</text>
</comment>